<protein>
    <submittedName>
        <fullName evidence="2">Uncharacterized protein</fullName>
    </submittedName>
</protein>
<dbReference type="EnsemblMetazoa" id="CJA17251a.1">
    <property type="protein sequence ID" value="CJA17251a.1"/>
    <property type="gene ID" value="WBGene00136455"/>
</dbReference>
<evidence type="ECO:0000313" key="3">
    <source>
        <dbReference type="Proteomes" id="UP000005237"/>
    </source>
</evidence>
<reference evidence="2" key="2">
    <citation type="submission" date="2022-06" db="UniProtKB">
        <authorList>
            <consortium name="EnsemblMetazoa"/>
        </authorList>
    </citation>
    <scope>IDENTIFICATION</scope>
    <source>
        <strain evidence="2">DF5081</strain>
    </source>
</reference>
<proteinExistence type="predicted"/>
<reference evidence="3" key="1">
    <citation type="submission" date="2010-08" db="EMBL/GenBank/DDBJ databases">
        <authorList>
            <consortium name="Caenorhabditis japonica Sequencing Consortium"/>
            <person name="Wilson R.K."/>
        </authorList>
    </citation>
    <scope>NUCLEOTIDE SEQUENCE [LARGE SCALE GENOMIC DNA]</scope>
    <source>
        <strain evidence="3">DF5081</strain>
    </source>
</reference>
<dbReference type="Proteomes" id="UP000005237">
    <property type="component" value="Unassembled WGS sequence"/>
</dbReference>
<feature type="region of interest" description="Disordered" evidence="1">
    <location>
        <begin position="1"/>
        <end position="21"/>
    </location>
</feature>
<evidence type="ECO:0000313" key="2">
    <source>
        <dbReference type="EnsemblMetazoa" id="CJA17251a.1"/>
    </source>
</evidence>
<organism evidence="2 3">
    <name type="scientific">Caenorhabditis japonica</name>
    <dbReference type="NCBI Taxonomy" id="281687"/>
    <lineage>
        <taxon>Eukaryota</taxon>
        <taxon>Metazoa</taxon>
        <taxon>Ecdysozoa</taxon>
        <taxon>Nematoda</taxon>
        <taxon>Chromadorea</taxon>
        <taxon>Rhabditida</taxon>
        <taxon>Rhabditina</taxon>
        <taxon>Rhabditomorpha</taxon>
        <taxon>Rhabditoidea</taxon>
        <taxon>Rhabditidae</taxon>
        <taxon>Peloderinae</taxon>
        <taxon>Caenorhabditis</taxon>
    </lineage>
</organism>
<sequence length="243" mass="27648">MSGKKGGKNKKRRRKKAQLKRGGVNKISDWWINGNRVIRNGPTVLLARVHGWRGGARRQAVRVCVDVSGERVETQDSICLTYVYNLLPVDLEIISWSPALIIYRNLLTARQKNDFLDYIKQTEMIHQKTSDYGVTRETTQRRANGSFIQHGETPVTAEIHRKLQQRIPALNFESAESFSETLTNHGGCPIHSGRKVISTLWIRAKHQPLIPMLSPEEPIRADWMIPGLTEQFKSGLRTECPAN</sequence>
<accession>A0A8R1E1L8</accession>
<evidence type="ECO:0000256" key="1">
    <source>
        <dbReference type="SAM" id="MobiDB-lite"/>
    </source>
</evidence>
<dbReference type="AlphaFoldDB" id="A0A8R1E1L8"/>
<dbReference type="Gene3D" id="2.60.120.620">
    <property type="entry name" value="q2cbj1_9rhob like domain"/>
    <property type="match status" value="1"/>
</dbReference>
<feature type="compositionally biased region" description="Basic residues" evidence="1">
    <location>
        <begin position="1"/>
        <end position="19"/>
    </location>
</feature>
<name>A0A8R1E1L8_CAEJA</name>
<keyword evidence="3" id="KW-1185">Reference proteome</keyword>